<dbReference type="Gene3D" id="1.10.1740.10">
    <property type="match status" value="1"/>
</dbReference>
<dbReference type="Pfam" id="PF04542">
    <property type="entry name" value="Sigma70_r2"/>
    <property type="match status" value="1"/>
</dbReference>
<proteinExistence type="predicted"/>
<dbReference type="Pfam" id="PF08281">
    <property type="entry name" value="Sigma70_r4_2"/>
    <property type="match status" value="1"/>
</dbReference>
<name>A0ABN0X0H6_9ALTE</name>
<keyword evidence="5" id="KW-1185">Reference proteome</keyword>
<dbReference type="Pfam" id="PF20239">
    <property type="entry name" value="DUF6596"/>
    <property type="match status" value="1"/>
</dbReference>
<dbReference type="SUPFAM" id="SSF88946">
    <property type="entry name" value="Sigma2 domain of RNA polymerase sigma factors"/>
    <property type="match status" value="1"/>
</dbReference>
<dbReference type="InterPro" id="IPR046531">
    <property type="entry name" value="DUF6596"/>
</dbReference>
<feature type="domain" description="RNA polymerase sigma-70 region 2" evidence="1">
    <location>
        <begin position="22"/>
        <end position="88"/>
    </location>
</feature>
<reference evidence="4 5" key="1">
    <citation type="journal article" date="2019" name="Int. J. Syst. Evol. Microbiol.">
        <title>The Global Catalogue of Microorganisms (GCM) 10K type strain sequencing project: providing services to taxonomists for standard genome sequencing and annotation.</title>
        <authorList>
            <consortium name="The Broad Institute Genomics Platform"/>
            <consortium name="The Broad Institute Genome Sequencing Center for Infectious Disease"/>
            <person name="Wu L."/>
            <person name="Ma J."/>
        </authorList>
    </citation>
    <scope>NUCLEOTIDE SEQUENCE [LARGE SCALE GENOMIC DNA]</scope>
    <source>
        <strain evidence="4 5">JCM 13378</strain>
    </source>
</reference>
<sequence>MRDTQNGTQGAAVVQAHIQTIYRQQSRRVLATLIRLLGDFTLAEEALQEAFGAALQQWPTEGIPDNPRAWLVSAGRFKAIDQLRRQQRFNQLQDELAEDSLTAHAPDYDSQPDIEDDRLRLIFTCCHPALAIEAQLALTLREICDLTTEEIARAFLISPVTLAQRIVRAKNKIRDAGIPYEIPEQQQLPQRLESVLHVIYLVFNEGYSATAGDDLIRQELCNEAIRLGHLLRELLPDAEVSGLLALMLLQDARRATRYSEQGEIVQLEFQDRRQWDFHQIRQGLVLVQEAMTGEEIGSFTLQAAIAAQHAMARQFADTDWKRIVQLYELLLQASPSPVVELNRAAAIAMRDGPQAGLKQMQGLQDKLAGYHLYHAAMADLYRRLNCHEQARICYQQALALTKQGPEQRFLHKRLSELNV</sequence>
<dbReference type="InterPro" id="IPR013324">
    <property type="entry name" value="RNA_pol_sigma_r3/r4-like"/>
</dbReference>
<feature type="domain" description="RNA polymerase sigma factor 70 region 4 type 2" evidence="2">
    <location>
        <begin position="122"/>
        <end position="173"/>
    </location>
</feature>
<evidence type="ECO:0000259" key="3">
    <source>
        <dbReference type="Pfam" id="PF20239"/>
    </source>
</evidence>
<dbReference type="InterPro" id="IPR013325">
    <property type="entry name" value="RNA_pol_sigma_r2"/>
</dbReference>
<protein>
    <submittedName>
        <fullName evidence="4">RNA polymerase sigma factor</fullName>
    </submittedName>
</protein>
<evidence type="ECO:0000313" key="5">
    <source>
        <dbReference type="Proteomes" id="UP001501757"/>
    </source>
</evidence>
<dbReference type="InterPro" id="IPR036388">
    <property type="entry name" value="WH-like_DNA-bd_sf"/>
</dbReference>
<feature type="domain" description="DUF6596" evidence="3">
    <location>
        <begin position="191"/>
        <end position="291"/>
    </location>
</feature>
<dbReference type="Gene3D" id="1.10.10.10">
    <property type="entry name" value="Winged helix-like DNA-binding domain superfamily/Winged helix DNA-binding domain"/>
    <property type="match status" value="1"/>
</dbReference>
<dbReference type="EMBL" id="BAAAEI010000006">
    <property type="protein sequence ID" value="GAA0351983.1"/>
    <property type="molecule type" value="Genomic_DNA"/>
</dbReference>
<gene>
    <name evidence="4" type="ORF">GCM10009092_15490</name>
</gene>
<dbReference type="PANTHER" id="PTHR47756">
    <property type="entry name" value="BLL6612 PROTEIN-RELATED"/>
    <property type="match status" value="1"/>
</dbReference>
<comment type="caution">
    <text evidence="4">The sequence shown here is derived from an EMBL/GenBank/DDBJ whole genome shotgun (WGS) entry which is preliminary data.</text>
</comment>
<dbReference type="SUPFAM" id="SSF88659">
    <property type="entry name" value="Sigma3 and sigma4 domains of RNA polymerase sigma factors"/>
    <property type="match status" value="1"/>
</dbReference>
<dbReference type="InterPro" id="IPR013249">
    <property type="entry name" value="RNA_pol_sigma70_r4_t2"/>
</dbReference>
<dbReference type="PANTHER" id="PTHR47756:SF2">
    <property type="entry name" value="BLL6612 PROTEIN"/>
    <property type="match status" value="1"/>
</dbReference>
<accession>A0ABN0X0H6</accession>
<organism evidence="4 5">
    <name type="scientific">Bowmanella denitrificans</name>
    <dbReference type="NCBI Taxonomy" id="366582"/>
    <lineage>
        <taxon>Bacteria</taxon>
        <taxon>Pseudomonadati</taxon>
        <taxon>Pseudomonadota</taxon>
        <taxon>Gammaproteobacteria</taxon>
        <taxon>Alteromonadales</taxon>
        <taxon>Alteromonadaceae</taxon>
        <taxon>Bowmanella</taxon>
    </lineage>
</organism>
<dbReference type="RefSeq" id="WP_343843765.1">
    <property type="nucleotide sequence ID" value="NZ_BAAAEI010000006.1"/>
</dbReference>
<evidence type="ECO:0000313" key="4">
    <source>
        <dbReference type="EMBL" id="GAA0351983.1"/>
    </source>
</evidence>
<dbReference type="Proteomes" id="UP001501757">
    <property type="component" value="Unassembled WGS sequence"/>
</dbReference>
<evidence type="ECO:0000259" key="2">
    <source>
        <dbReference type="Pfam" id="PF08281"/>
    </source>
</evidence>
<dbReference type="InterPro" id="IPR007627">
    <property type="entry name" value="RNA_pol_sigma70_r2"/>
</dbReference>
<evidence type="ECO:0000259" key="1">
    <source>
        <dbReference type="Pfam" id="PF04542"/>
    </source>
</evidence>